<evidence type="ECO:0000256" key="2">
    <source>
        <dbReference type="SAM" id="MobiDB-lite"/>
    </source>
</evidence>
<dbReference type="InterPro" id="IPR002630">
    <property type="entry name" value="Orbi_NS1"/>
</dbReference>
<dbReference type="Pfam" id="PF01718">
    <property type="entry name" value="Orbi_NS1"/>
    <property type="match status" value="1"/>
</dbReference>
<feature type="compositionally biased region" description="Pro residues" evidence="2">
    <location>
        <begin position="516"/>
        <end position="535"/>
    </location>
</feature>
<gene>
    <name evidence="3" type="primary">NS1</name>
</gene>
<accession>A0A482JQD6</accession>
<evidence type="ECO:0000313" key="3">
    <source>
        <dbReference type="EMBL" id="QBP34457.1"/>
    </source>
</evidence>
<name>A0A482JQD6_9REOV</name>
<reference evidence="3" key="1">
    <citation type="submission" date="2018-07" db="EMBL/GenBank/DDBJ databases">
        <title>In hunt of CCHFV, discovered novel reoviruses [Kundal (coltiviruses) and Wad Medani (Orbiviruses)] collected from Hyalomma ticks, Gujarat State, India.</title>
        <authorList>
            <person name="Yadav P.D."/>
        </authorList>
    </citation>
    <scope>NUCLEOTIDE SEQUENCE</scope>
    <source>
        <strain evidence="3">MCL-13-T-261</strain>
    </source>
</reference>
<sequence>MESFIARYCRKEDDRVNVRLMCALTPYWRCGHRRGFCRDGPECLATDFKSKVECALRAVNPQRAQRLIDIAGMCTTSRAEVWCQVVNAINCAPLRDLGLALEDARSALGSALTMRNETPAPFLAQRDGVYIDDSLSLLPVFWVPTSDGRMPYVSDALRLGRYLCLFLEDDVIPDAFTYQREPEILPITNHFLQWAPNARAQEDDGVATWICCFRHPLRPLFDDAHFGPILHRHLDCASNILRKQSTRDAERFFFQVFAEQGSGVGDLDQILHTSLSGDPLIYHYYNGATTFSGAFLPLLLLRGLRSGMYTAQEIFPWFADRAESCQVCYIAAHTRSQRATVVDSRAESVVGTVAVRSMRPLRHGGENLDGISMTDLLRDECLTRQGDHWCATPARSARDAVLVAATLIHRFMRGPGVPDGFLRELFIDVLARTYLHWLPPMPESRVLFCLASLLYRGSSAEEVVGAAVWRDLGRFLKSIFEASPLTLAQSRGLHDTLILFSVYHLQRLAQHGYTAPAPPPPPPRARGPPLPPVRQ</sequence>
<evidence type="ECO:0000256" key="1">
    <source>
        <dbReference type="ARBA" id="ARBA00014071"/>
    </source>
</evidence>
<feature type="region of interest" description="Disordered" evidence="2">
    <location>
        <begin position="513"/>
        <end position="535"/>
    </location>
</feature>
<protein>
    <recommendedName>
        <fullName evidence="1">Non-structural protein NS1</fullName>
    </recommendedName>
</protein>
<proteinExistence type="predicted"/>
<organism evidence="3">
    <name type="scientific">Wad Medani virus</name>
    <dbReference type="NCBI Taxonomy" id="40067"/>
    <lineage>
        <taxon>Viruses</taxon>
        <taxon>Riboviria</taxon>
        <taxon>Orthornavirae</taxon>
        <taxon>Duplornaviricota</taxon>
        <taxon>Resentoviricetes</taxon>
        <taxon>Reovirales</taxon>
        <taxon>Sedoreoviridae</taxon>
        <taxon>Orbivirus</taxon>
        <taxon>Orbivirus wadmedaniense</taxon>
    </lineage>
</organism>
<dbReference type="EMBL" id="MH571971">
    <property type="protein sequence ID" value="QBP34457.1"/>
    <property type="molecule type" value="Genomic_RNA"/>
</dbReference>